<evidence type="ECO:0000259" key="2">
    <source>
        <dbReference type="PROSITE" id="PS51319"/>
    </source>
</evidence>
<keyword evidence="1" id="KW-0539">Nucleus</keyword>
<feature type="domain" description="TFIIS N-terminal" evidence="2">
    <location>
        <begin position="10"/>
        <end position="54"/>
    </location>
</feature>
<organism evidence="3 4">
    <name type="scientific">Acorus calamus</name>
    <name type="common">Sweet flag</name>
    <dbReference type="NCBI Taxonomy" id="4465"/>
    <lineage>
        <taxon>Eukaryota</taxon>
        <taxon>Viridiplantae</taxon>
        <taxon>Streptophyta</taxon>
        <taxon>Embryophyta</taxon>
        <taxon>Tracheophyta</taxon>
        <taxon>Spermatophyta</taxon>
        <taxon>Magnoliopsida</taxon>
        <taxon>Liliopsida</taxon>
        <taxon>Acoraceae</taxon>
        <taxon>Acorus</taxon>
    </lineage>
</organism>
<keyword evidence="4" id="KW-1185">Reference proteome</keyword>
<dbReference type="InterPro" id="IPR017923">
    <property type="entry name" value="TFIIS_N"/>
</dbReference>
<reference evidence="3" key="2">
    <citation type="submission" date="2023-06" db="EMBL/GenBank/DDBJ databases">
        <authorList>
            <person name="Ma L."/>
            <person name="Liu K.-W."/>
            <person name="Li Z."/>
            <person name="Hsiao Y.-Y."/>
            <person name="Qi Y."/>
            <person name="Fu T."/>
            <person name="Tang G."/>
            <person name="Zhang D."/>
            <person name="Sun W.-H."/>
            <person name="Liu D.-K."/>
            <person name="Li Y."/>
            <person name="Chen G.-Z."/>
            <person name="Liu X.-D."/>
            <person name="Liao X.-Y."/>
            <person name="Jiang Y.-T."/>
            <person name="Yu X."/>
            <person name="Hao Y."/>
            <person name="Huang J."/>
            <person name="Zhao X.-W."/>
            <person name="Ke S."/>
            <person name="Chen Y.-Y."/>
            <person name="Wu W.-L."/>
            <person name="Hsu J.-L."/>
            <person name="Lin Y.-F."/>
            <person name="Huang M.-D."/>
            <person name="Li C.-Y."/>
            <person name="Huang L."/>
            <person name="Wang Z.-W."/>
            <person name="Zhao X."/>
            <person name="Zhong W.-Y."/>
            <person name="Peng D.-H."/>
            <person name="Ahmad S."/>
            <person name="Lan S."/>
            <person name="Zhang J.-S."/>
            <person name="Tsai W.-C."/>
            <person name="Van De Peer Y."/>
            <person name="Liu Z.-J."/>
        </authorList>
    </citation>
    <scope>NUCLEOTIDE SEQUENCE</scope>
    <source>
        <strain evidence="3">CP</strain>
        <tissue evidence="3">Leaves</tissue>
    </source>
</reference>
<comment type="subcellular location">
    <subcellularLocation>
        <location evidence="1">Nucleus</location>
    </subcellularLocation>
</comment>
<reference evidence="3" key="1">
    <citation type="journal article" date="2023" name="Nat. Commun.">
        <title>Diploid and tetraploid genomes of Acorus and the evolution of monocots.</title>
        <authorList>
            <person name="Ma L."/>
            <person name="Liu K.W."/>
            <person name="Li Z."/>
            <person name="Hsiao Y.Y."/>
            <person name="Qi Y."/>
            <person name="Fu T."/>
            <person name="Tang G.D."/>
            <person name="Zhang D."/>
            <person name="Sun W.H."/>
            <person name="Liu D.K."/>
            <person name="Li Y."/>
            <person name="Chen G.Z."/>
            <person name="Liu X.D."/>
            <person name="Liao X.Y."/>
            <person name="Jiang Y.T."/>
            <person name="Yu X."/>
            <person name="Hao Y."/>
            <person name="Huang J."/>
            <person name="Zhao X.W."/>
            <person name="Ke S."/>
            <person name="Chen Y.Y."/>
            <person name="Wu W.L."/>
            <person name="Hsu J.L."/>
            <person name="Lin Y.F."/>
            <person name="Huang M.D."/>
            <person name="Li C.Y."/>
            <person name="Huang L."/>
            <person name="Wang Z.W."/>
            <person name="Zhao X."/>
            <person name="Zhong W.Y."/>
            <person name="Peng D.H."/>
            <person name="Ahmad S."/>
            <person name="Lan S."/>
            <person name="Zhang J.S."/>
            <person name="Tsai W.C."/>
            <person name="Van de Peer Y."/>
            <person name="Liu Z.J."/>
        </authorList>
    </citation>
    <scope>NUCLEOTIDE SEQUENCE</scope>
    <source>
        <strain evidence="3">CP</strain>
    </source>
</reference>
<evidence type="ECO:0000313" key="3">
    <source>
        <dbReference type="EMBL" id="KAK1283613.1"/>
    </source>
</evidence>
<dbReference type="InterPro" id="IPR035441">
    <property type="entry name" value="TFIIS/LEDGF_dom_sf"/>
</dbReference>
<dbReference type="Gene3D" id="1.20.930.10">
    <property type="entry name" value="Conserved domain common to transcription factors TFIIS, elongin A, CRSP70"/>
    <property type="match status" value="1"/>
</dbReference>
<dbReference type="Proteomes" id="UP001180020">
    <property type="component" value="Unassembled WGS sequence"/>
</dbReference>
<sequence length="54" mass="6003">MERELLEAFEAAKRAADAATEGDPSKAEEDRCVDALKRLRKLPVTMKVLVSTQN</sequence>
<evidence type="ECO:0000256" key="1">
    <source>
        <dbReference type="PROSITE-ProRule" id="PRU00649"/>
    </source>
</evidence>
<dbReference type="GO" id="GO:0005634">
    <property type="term" value="C:nucleus"/>
    <property type="evidence" value="ECO:0007669"/>
    <property type="project" value="UniProtKB-SubCell"/>
</dbReference>
<dbReference type="SUPFAM" id="SSF47676">
    <property type="entry name" value="Conserved domain common to transcription factors TFIIS, elongin A, CRSP70"/>
    <property type="match status" value="1"/>
</dbReference>
<evidence type="ECO:0000313" key="4">
    <source>
        <dbReference type="Proteomes" id="UP001180020"/>
    </source>
</evidence>
<gene>
    <name evidence="3" type="ORF">QJS10_CPB21g01644</name>
</gene>
<protein>
    <recommendedName>
        <fullName evidence="2">TFIIS N-terminal domain-containing protein</fullName>
    </recommendedName>
</protein>
<dbReference type="EMBL" id="JAUJYO010000021">
    <property type="protein sequence ID" value="KAK1283613.1"/>
    <property type="molecule type" value="Genomic_DNA"/>
</dbReference>
<dbReference type="PROSITE" id="PS51319">
    <property type="entry name" value="TFIIS_N"/>
    <property type="match status" value="1"/>
</dbReference>
<accession>A0AAV9C5Q4</accession>
<dbReference type="AlphaFoldDB" id="A0AAV9C5Q4"/>
<name>A0AAV9C5Q4_ACOCL</name>
<comment type="caution">
    <text evidence="3">The sequence shown here is derived from an EMBL/GenBank/DDBJ whole genome shotgun (WGS) entry which is preliminary data.</text>
</comment>
<proteinExistence type="predicted"/>